<keyword evidence="13" id="KW-1185">Reference proteome</keyword>
<name>A0A9X4RJD4_9CYAN</name>
<dbReference type="GO" id="GO:0005874">
    <property type="term" value="C:microtubule"/>
    <property type="evidence" value="ECO:0007669"/>
    <property type="project" value="UniProtKB-KW"/>
</dbReference>
<dbReference type="SUPFAM" id="SSF48452">
    <property type="entry name" value="TPR-like"/>
    <property type="match status" value="1"/>
</dbReference>
<dbReference type="Gene3D" id="1.25.40.10">
    <property type="entry name" value="Tetratricopeptide repeat domain"/>
    <property type="match status" value="1"/>
</dbReference>
<dbReference type="InterPro" id="IPR000253">
    <property type="entry name" value="FHA_dom"/>
</dbReference>
<dbReference type="GO" id="GO:0005871">
    <property type="term" value="C:kinesin complex"/>
    <property type="evidence" value="ECO:0007669"/>
    <property type="project" value="InterPro"/>
</dbReference>
<keyword evidence="7" id="KW-0175">Coiled coil</keyword>
<keyword evidence="8" id="KW-0505">Motor protein</keyword>
<dbReference type="Pfam" id="PF13424">
    <property type="entry name" value="TPR_12"/>
    <property type="match status" value="2"/>
</dbReference>
<comment type="similarity">
    <text evidence="2">Belongs to the kinesin light chain family.</text>
</comment>
<dbReference type="Pfam" id="PF00498">
    <property type="entry name" value="FHA"/>
    <property type="match status" value="1"/>
</dbReference>
<keyword evidence="10" id="KW-1133">Transmembrane helix</keyword>
<evidence type="ECO:0000256" key="7">
    <source>
        <dbReference type="ARBA" id="ARBA00023054"/>
    </source>
</evidence>
<comment type="subcellular location">
    <subcellularLocation>
        <location evidence="1">Cytoplasm</location>
        <location evidence="1">Cytoskeleton</location>
    </subcellularLocation>
</comment>
<dbReference type="SUPFAM" id="SSF49879">
    <property type="entry name" value="SMAD/FHA domain"/>
    <property type="match status" value="1"/>
</dbReference>
<evidence type="ECO:0000256" key="1">
    <source>
        <dbReference type="ARBA" id="ARBA00004245"/>
    </source>
</evidence>
<keyword evidence="4" id="KW-0493">Microtubule</keyword>
<dbReference type="GO" id="GO:0019894">
    <property type="term" value="F:kinesin binding"/>
    <property type="evidence" value="ECO:0007669"/>
    <property type="project" value="TreeGrafter"/>
</dbReference>
<keyword evidence="3" id="KW-0963">Cytoplasm</keyword>
<dbReference type="Gene3D" id="2.60.200.20">
    <property type="match status" value="1"/>
</dbReference>
<proteinExistence type="inferred from homology"/>
<keyword evidence="6" id="KW-0802">TPR repeat</keyword>
<protein>
    <submittedName>
        <fullName evidence="12">Tetratricopeptide repeat protein</fullName>
    </submittedName>
</protein>
<dbReference type="AlphaFoldDB" id="A0A9X4RJD4"/>
<evidence type="ECO:0000259" key="11">
    <source>
        <dbReference type="PROSITE" id="PS50006"/>
    </source>
</evidence>
<dbReference type="InterPro" id="IPR008984">
    <property type="entry name" value="SMAD_FHA_dom_sf"/>
</dbReference>
<evidence type="ECO:0000256" key="2">
    <source>
        <dbReference type="ARBA" id="ARBA00009622"/>
    </source>
</evidence>
<evidence type="ECO:0000256" key="3">
    <source>
        <dbReference type="ARBA" id="ARBA00022490"/>
    </source>
</evidence>
<dbReference type="InterPro" id="IPR011990">
    <property type="entry name" value="TPR-like_helical_dom_sf"/>
</dbReference>
<dbReference type="InterPro" id="IPR019734">
    <property type="entry name" value="TPR_rpt"/>
</dbReference>
<dbReference type="Proteomes" id="UP001152872">
    <property type="component" value="Unassembled WGS sequence"/>
</dbReference>
<dbReference type="GO" id="GO:0007018">
    <property type="term" value="P:microtubule-based movement"/>
    <property type="evidence" value="ECO:0007669"/>
    <property type="project" value="TreeGrafter"/>
</dbReference>
<keyword evidence="5" id="KW-0677">Repeat</keyword>
<evidence type="ECO:0000256" key="4">
    <source>
        <dbReference type="ARBA" id="ARBA00022701"/>
    </source>
</evidence>
<dbReference type="SMART" id="SM00028">
    <property type="entry name" value="TPR"/>
    <property type="match status" value="4"/>
</dbReference>
<dbReference type="GO" id="GO:0005737">
    <property type="term" value="C:cytoplasm"/>
    <property type="evidence" value="ECO:0007669"/>
    <property type="project" value="TreeGrafter"/>
</dbReference>
<evidence type="ECO:0000256" key="6">
    <source>
        <dbReference type="ARBA" id="ARBA00022803"/>
    </source>
</evidence>
<evidence type="ECO:0000313" key="13">
    <source>
        <dbReference type="Proteomes" id="UP001152872"/>
    </source>
</evidence>
<dbReference type="PANTHER" id="PTHR45783:SF3">
    <property type="entry name" value="KINESIN LIGHT CHAIN"/>
    <property type="match status" value="1"/>
</dbReference>
<evidence type="ECO:0000256" key="10">
    <source>
        <dbReference type="SAM" id="Phobius"/>
    </source>
</evidence>
<keyword evidence="10" id="KW-0812">Transmembrane</keyword>
<evidence type="ECO:0000256" key="9">
    <source>
        <dbReference type="ARBA" id="ARBA00023212"/>
    </source>
</evidence>
<reference evidence="12" key="1">
    <citation type="submission" date="2019-05" db="EMBL/GenBank/DDBJ databases">
        <title>Whole genome sequencing of Pseudanabaena catenata USMAC16.</title>
        <authorList>
            <person name="Khan Z."/>
            <person name="Omar W.M."/>
            <person name="Convey P."/>
            <person name="Merican F."/>
            <person name="Najimudin N."/>
        </authorList>
    </citation>
    <scope>NUCLEOTIDE SEQUENCE</scope>
    <source>
        <strain evidence="12">USMAC16</strain>
    </source>
</reference>
<dbReference type="SMART" id="SM00240">
    <property type="entry name" value="FHA"/>
    <property type="match status" value="1"/>
</dbReference>
<dbReference type="InterPro" id="IPR002151">
    <property type="entry name" value="Kinesin_light"/>
</dbReference>
<dbReference type="PROSITE" id="PS50006">
    <property type="entry name" value="FHA_DOMAIN"/>
    <property type="match status" value="1"/>
</dbReference>
<evidence type="ECO:0000313" key="12">
    <source>
        <dbReference type="EMBL" id="MDG3496272.1"/>
    </source>
</evidence>
<accession>A0A9X4RJD4</accession>
<comment type="caution">
    <text evidence="12">The sequence shown here is derived from an EMBL/GenBank/DDBJ whole genome shotgun (WGS) entry which is preliminary data.</text>
</comment>
<feature type="transmembrane region" description="Helical" evidence="10">
    <location>
        <begin position="327"/>
        <end position="347"/>
    </location>
</feature>
<evidence type="ECO:0000256" key="5">
    <source>
        <dbReference type="ARBA" id="ARBA00022737"/>
    </source>
</evidence>
<evidence type="ECO:0000256" key="8">
    <source>
        <dbReference type="ARBA" id="ARBA00023175"/>
    </source>
</evidence>
<gene>
    <name evidence="12" type="ORF">FEV09_17135</name>
</gene>
<dbReference type="PANTHER" id="PTHR45783">
    <property type="entry name" value="KINESIN LIGHT CHAIN"/>
    <property type="match status" value="1"/>
</dbReference>
<organism evidence="12 13">
    <name type="scientific">Pseudanabaena catenata USMAC16</name>
    <dbReference type="NCBI Taxonomy" id="1855837"/>
    <lineage>
        <taxon>Bacteria</taxon>
        <taxon>Bacillati</taxon>
        <taxon>Cyanobacteriota</taxon>
        <taxon>Cyanophyceae</taxon>
        <taxon>Pseudanabaenales</taxon>
        <taxon>Pseudanabaenaceae</taxon>
        <taxon>Pseudanabaena</taxon>
    </lineage>
</organism>
<feature type="domain" description="FHA" evidence="11">
    <location>
        <begin position="41"/>
        <end position="101"/>
    </location>
</feature>
<keyword evidence="9" id="KW-0206">Cytoskeleton</keyword>
<dbReference type="RefSeq" id="WP_009628441.1">
    <property type="nucleotide sequence ID" value="NZ_VBTY01000168.1"/>
</dbReference>
<keyword evidence="10" id="KW-0472">Membrane</keyword>
<dbReference type="EMBL" id="VBTY01000168">
    <property type="protein sequence ID" value="MDG3496272.1"/>
    <property type="molecule type" value="Genomic_DNA"/>
</dbReference>
<sequence>MTHGSINPQDATVVDGSQLEHYLILQDPEGQQRILLDSKSYVLGRSPENEIVLRSHSVSREHATLTGIYVSEPILQIFRLTDGTPEKGKSTNGLIINGELRDSWVLMQGDEIDFSSNTSAVYRIEPFSPYANGKINIFLDCLHNLAEKERKSGKYNEAEQYLEQILIINQQLHGELHPYVANCLIDLAVVNYSQNLFQKTEKLLLQAINIRKKILNPEHPDVASLMLDLAAIYNTQALYVKAGLIFLEALAIKEKLLGADNPEIAGNLVDLAAIYYSQKRYKDVRNLYKKAIKIYKRSFDSQHPSILSVQKKLASINKRLRPKWQSFNVLIPLSLILLSIVIAYSFFAPKTDITCVKILSDGSAKSISGDECRQMIK</sequence>